<keyword evidence="7" id="KW-0812">Transmembrane</keyword>
<dbReference type="GO" id="GO:0009003">
    <property type="term" value="F:signal peptidase activity"/>
    <property type="evidence" value="ECO:0007669"/>
    <property type="project" value="UniProtKB-EC"/>
</dbReference>
<keyword evidence="7" id="KW-0472">Membrane</keyword>
<keyword evidence="5 7" id="KW-0378">Hydrolase</keyword>
<dbReference type="InterPro" id="IPR036286">
    <property type="entry name" value="LexA/Signal_pep-like_sf"/>
</dbReference>
<feature type="compositionally biased region" description="Polar residues" evidence="8">
    <location>
        <begin position="37"/>
        <end position="52"/>
    </location>
</feature>
<dbReference type="EC" id="3.4.21.89" evidence="4 7"/>
<dbReference type="AlphaFoldDB" id="A0A4S4FMQ2"/>
<dbReference type="Proteomes" id="UP000309133">
    <property type="component" value="Unassembled WGS sequence"/>
</dbReference>
<evidence type="ECO:0000256" key="3">
    <source>
        <dbReference type="ARBA" id="ARBA00009370"/>
    </source>
</evidence>
<dbReference type="InterPro" id="IPR019533">
    <property type="entry name" value="Peptidase_S26"/>
</dbReference>
<dbReference type="PANTHER" id="PTHR43390:SF1">
    <property type="entry name" value="CHLOROPLAST PROCESSING PEPTIDASE"/>
    <property type="match status" value="1"/>
</dbReference>
<evidence type="ECO:0000256" key="4">
    <source>
        <dbReference type="ARBA" id="ARBA00013208"/>
    </source>
</evidence>
<feature type="region of interest" description="Disordered" evidence="8">
    <location>
        <begin position="1"/>
        <end position="65"/>
    </location>
</feature>
<dbReference type="Pfam" id="PF10502">
    <property type="entry name" value="Peptidase_S26"/>
    <property type="match status" value="1"/>
</dbReference>
<dbReference type="CDD" id="cd06530">
    <property type="entry name" value="S26_SPase_I"/>
    <property type="match status" value="1"/>
</dbReference>
<feature type="transmembrane region" description="Helical" evidence="7">
    <location>
        <begin position="73"/>
        <end position="92"/>
    </location>
</feature>
<dbReference type="InterPro" id="IPR000223">
    <property type="entry name" value="Pept_S26A_signal_pept_1"/>
</dbReference>
<reference evidence="10 11" key="1">
    <citation type="submission" date="2019-04" db="EMBL/GenBank/DDBJ databases">
        <authorList>
            <person name="Jiang L."/>
        </authorList>
    </citation>
    <scope>NUCLEOTIDE SEQUENCE [LARGE SCALE GENOMIC DNA]</scope>
    <source>
        <strain evidence="10 11">YIM 131853</strain>
    </source>
</reference>
<keyword evidence="7" id="KW-0645">Protease</keyword>
<dbReference type="GO" id="GO:0006465">
    <property type="term" value="P:signal peptide processing"/>
    <property type="evidence" value="ECO:0007669"/>
    <property type="project" value="InterPro"/>
</dbReference>
<feature type="compositionally biased region" description="Low complexity" evidence="8">
    <location>
        <begin position="17"/>
        <end position="31"/>
    </location>
</feature>
<evidence type="ECO:0000256" key="6">
    <source>
        <dbReference type="PIRSR" id="PIRSR600223-1"/>
    </source>
</evidence>
<feature type="active site" evidence="6">
    <location>
        <position position="179"/>
    </location>
</feature>
<dbReference type="Gene3D" id="2.10.109.10">
    <property type="entry name" value="Umud Fragment, subunit A"/>
    <property type="match status" value="1"/>
</dbReference>
<name>A0A4S4FMQ2_9MICO</name>
<keyword evidence="11" id="KW-1185">Reference proteome</keyword>
<protein>
    <recommendedName>
        <fullName evidence="4 7">Signal peptidase I</fullName>
        <ecNumber evidence="4 7">3.4.21.89</ecNumber>
    </recommendedName>
</protein>
<evidence type="ECO:0000256" key="2">
    <source>
        <dbReference type="ARBA" id="ARBA00004401"/>
    </source>
</evidence>
<dbReference type="EMBL" id="SSSM01000003">
    <property type="protein sequence ID" value="THG31733.1"/>
    <property type="molecule type" value="Genomic_DNA"/>
</dbReference>
<gene>
    <name evidence="10" type="primary">lepB</name>
    <name evidence="10" type="ORF">E6C64_06635</name>
</gene>
<evidence type="ECO:0000313" key="11">
    <source>
        <dbReference type="Proteomes" id="UP000309133"/>
    </source>
</evidence>
<accession>A0A4S4FMQ2</accession>
<sequence length="317" mass="34417">MEDDGWTGVTDSASYGASRASDAVDATADSSPVPAPTLSSGTRSDDSAQPVTRRSLRGAQGGRQGGKPRGIGLFLRDVLIILVVAVLVSFLIKTFLVRSFYIPSGSMEDTLQIDDRIIVNQLTPELMPLNRGDVVVFRDPGGWLLAQEPVQQPPVTAAIDWVLSFVGLSAPDSNDHLIKRLIGLPGDHVTCCNALGQMSVNGVPLDEPYIKLPEGVTRVSEIDFDVTVPADSLWVMGDNRYNSRDSRYNQDQPTKGFVPISNVVGRALLISWPIDRWTWLDNYPSVFRDAGQQDDALAREPETVAAGVARDLKESAQ</sequence>
<evidence type="ECO:0000256" key="1">
    <source>
        <dbReference type="ARBA" id="ARBA00000677"/>
    </source>
</evidence>
<comment type="similarity">
    <text evidence="3 7">Belongs to the peptidase S26 family.</text>
</comment>
<dbReference type="GO" id="GO:0004252">
    <property type="term" value="F:serine-type endopeptidase activity"/>
    <property type="evidence" value="ECO:0007669"/>
    <property type="project" value="InterPro"/>
</dbReference>
<evidence type="ECO:0000256" key="8">
    <source>
        <dbReference type="SAM" id="MobiDB-lite"/>
    </source>
</evidence>
<comment type="catalytic activity">
    <reaction evidence="1 7">
        <text>Cleavage of hydrophobic, N-terminal signal or leader sequences from secreted and periplasmic proteins.</text>
        <dbReference type="EC" id="3.4.21.89"/>
    </reaction>
</comment>
<comment type="caution">
    <text evidence="10">The sequence shown here is derived from an EMBL/GenBank/DDBJ whole genome shotgun (WGS) entry which is preliminary data.</text>
</comment>
<feature type="active site" evidence="6">
    <location>
        <position position="106"/>
    </location>
</feature>
<dbReference type="SUPFAM" id="SSF51306">
    <property type="entry name" value="LexA/Signal peptidase"/>
    <property type="match status" value="1"/>
</dbReference>
<proteinExistence type="inferred from homology"/>
<evidence type="ECO:0000313" key="10">
    <source>
        <dbReference type="EMBL" id="THG31733.1"/>
    </source>
</evidence>
<dbReference type="PANTHER" id="PTHR43390">
    <property type="entry name" value="SIGNAL PEPTIDASE I"/>
    <property type="match status" value="1"/>
</dbReference>
<dbReference type="OrthoDB" id="9815782at2"/>
<dbReference type="InterPro" id="IPR019758">
    <property type="entry name" value="Pept_S26A_signal_pept_1_CS"/>
</dbReference>
<dbReference type="PRINTS" id="PR00727">
    <property type="entry name" value="LEADERPTASE"/>
</dbReference>
<keyword evidence="7" id="KW-1133">Transmembrane helix</keyword>
<evidence type="ECO:0000256" key="7">
    <source>
        <dbReference type="RuleBase" id="RU362042"/>
    </source>
</evidence>
<organism evidence="10 11">
    <name type="scientific">Naasia lichenicola</name>
    <dbReference type="NCBI Taxonomy" id="2565933"/>
    <lineage>
        <taxon>Bacteria</taxon>
        <taxon>Bacillati</taxon>
        <taxon>Actinomycetota</taxon>
        <taxon>Actinomycetes</taxon>
        <taxon>Micrococcales</taxon>
        <taxon>Microbacteriaceae</taxon>
        <taxon>Naasia</taxon>
    </lineage>
</organism>
<feature type="domain" description="Peptidase S26" evidence="9">
    <location>
        <begin position="76"/>
        <end position="272"/>
    </location>
</feature>
<dbReference type="GO" id="GO:0005886">
    <property type="term" value="C:plasma membrane"/>
    <property type="evidence" value="ECO:0007669"/>
    <property type="project" value="UniProtKB-SubCell"/>
</dbReference>
<dbReference type="PROSITE" id="PS00761">
    <property type="entry name" value="SPASE_I_3"/>
    <property type="match status" value="1"/>
</dbReference>
<dbReference type="NCBIfam" id="TIGR02227">
    <property type="entry name" value="sigpep_I_bact"/>
    <property type="match status" value="1"/>
</dbReference>
<evidence type="ECO:0000259" key="9">
    <source>
        <dbReference type="Pfam" id="PF10502"/>
    </source>
</evidence>
<comment type="subcellular location">
    <subcellularLocation>
        <location evidence="2">Cell membrane</location>
        <topology evidence="2">Single-pass type II membrane protein</topology>
    </subcellularLocation>
    <subcellularLocation>
        <location evidence="7">Membrane</location>
        <topology evidence="7">Single-pass type II membrane protein</topology>
    </subcellularLocation>
</comment>
<evidence type="ECO:0000256" key="5">
    <source>
        <dbReference type="ARBA" id="ARBA00022801"/>
    </source>
</evidence>